<dbReference type="VEuPathDB" id="FungiDB:PHYBLDRAFT_73668"/>
<dbReference type="EMBL" id="KV441006">
    <property type="protein sequence ID" value="OAD66001.1"/>
    <property type="molecule type" value="Genomic_DNA"/>
</dbReference>
<reference evidence="2" key="1">
    <citation type="submission" date="2015-06" db="EMBL/GenBank/DDBJ databases">
        <title>Expansion of signal transduction pathways in fungi by whole-genome duplication.</title>
        <authorList>
            <consortium name="DOE Joint Genome Institute"/>
            <person name="Corrochano L.M."/>
            <person name="Kuo A."/>
            <person name="Marcet-Houben M."/>
            <person name="Polaino S."/>
            <person name="Salamov A."/>
            <person name="Villalobos J.M."/>
            <person name="Alvarez M.I."/>
            <person name="Avalos J."/>
            <person name="Benito E.P."/>
            <person name="Benoit I."/>
            <person name="Burger G."/>
            <person name="Camino L.P."/>
            <person name="Canovas D."/>
            <person name="Cerda-Olmedo E."/>
            <person name="Cheng J.-F."/>
            <person name="Dominguez A."/>
            <person name="Elias M."/>
            <person name="Eslava A.P."/>
            <person name="Glaser F."/>
            <person name="Grimwood J."/>
            <person name="Gutierrez G."/>
            <person name="Heitman J."/>
            <person name="Henrissat B."/>
            <person name="Iturriaga E.A."/>
            <person name="Lang B.F."/>
            <person name="Lavin J.L."/>
            <person name="Lee S."/>
            <person name="Li W."/>
            <person name="Lindquist E."/>
            <person name="Lopez-Garcia S."/>
            <person name="Luque E.M."/>
            <person name="Marcos A.T."/>
            <person name="Martin J."/>
            <person name="McCluskey K."/>
            <person name="Medina H.R."/>
            <person name="Miralles-Duran A."/>
            <person name="Miyazaki A."/>
            <person name="Munoz-Torres E."/>
            <person name="Oguiza J.A."/>
            <person name="Ohm R."/>
            <person name="Olmedo M."/>
            <person name="Orejas M."/>
            <person name="Ortiz-Castellanos L."/>
            <person name="Pisabarro A.G."/>
            <person name="Rodriguez-Romero J."/>
            <person name="Ruiz-Herrera J."/>
            <person name="Ruiz-Vazquez R."/>
            <person name="Sanz C."/>
            <person name="Schackwitz W."/>
            <person name="Schmutz J."/>
            <person name="Shahriari M."/>
            <person name="Shelest E."/>
            <person name="Silva-Franco F."/>
            <person name="Soanes D."/>
            <person name="Syed K."/>
            <person name="Tagua V.G."/>
            <person name="Talbot N.J."/>
            <person name="Thon M."/>
            <person name="De vries R.P."/>
            <person name="Wiebenga A."/>
            <person name="Yadav J.S."/>
            <person name="Braun E.L."/>
            <person name="Baker S."/>
            <person name="Garre V."/>
            <person name="Horwitz B."/>
            <person name="Torres-Martinez S."/>
            <person name="Idnurm A."/>
            <person name="Herrera-Estrella A."/>
            <person name="Gabaldon T."/>
            <person name="Grigoriev I.V."/>
        </authorList>
    </citation>
    <scope>NUCLEOTIDE SEQUENCE [LARGE SCALE GENOMIC DNA]</scope>
    <source>
        <strain evidence="2">NRRL 1555(-)</strain>
    </source>
</reference>
<evidence type="ECO:0000313" key="2">
    <source>
        <dbReference type="Proteomes" id="UP000077315"/>
    </source>
</evidence>
<accession>A0A162ZD99</accession>
<organism evidence="1 2">
    <name type="scientific">Phycomyces blakesleeanus (strain ATCC 8743b / DSM 1359 / FGSC 10004 / NBRC 33097 / NRRL 1555)</name>
    <dbReference type="NCBI Taxonomy" id="763407"/>
    <lineage>
        <taxon>Eukaryota</taxon>
        <taxon>Fungi</taxon>
        <taxon>Fungi incertae sedis</taxon>
        <taxon>Mucoromycota</taxon>
        <taxon>Mucoromycotina</taxon>
        <taxon>Mucoromycetes</taxon>
        <taxon>Mucorales</taxon>
        <taxon>Phycomycetaceae</taxon>
        <taxon>Phycomyces</taxon>
    </lineage>
</organism>
<dbReference type="RefSeq" id="XP_018284041.1">
    <property type="nucleotide sequence ID" value="XM_018442894.1"/>
</dbReference>
<dbReference type="InParanoid" id="A0A162ZD99"/>
<keyword evidence="2" id="KW-1185">Reference proteome</keyword>
<evidence type="ECO:0000313" key="1">
    <source>
        <dbReference type="EMBL" id="OAD66001.1"/>
    </source>
</evidence>
<proteinExistence type="predicted"/>
<dbReference type="AlphaFoldDB" id="A0A162ZD99"/>
<sequence>MAGGTNSRGRGGGGAEDISVSGDGLGLRSLAKVTHLAVPGSTETSPSITEYSYRNDNIGETKTEDVTIGFLAAFLSSDYNRHNFLLYSSLYTFLNRRRNSFQVKLGRVATPSSVFILPTLPLCVDPNTIAVGSIPTSDMTSFSITSPRSPSAMSLL</sequence>
<dbReference type="Proteomes" id="UP000077315">
    <property type="component" value="Unassembled WGS sequence"/>
</dbReference>
<dbReference type="GeneID" id="29003800"/>
<gene>
    <name evidence="1" type="ORF">PHYBLDRAFT_73668</name>
</gene>
<name>A0A162ZD99_PHYB8</name>
<protein>
    <submittedName>
        <fullName evidence="1">Uncharacterized protein</fullName>
    </submittedName>
</protein>